<proteinExistence type="predicted"/>
<dbReference type="InterPro" id="IPR025246">
    <property type="entry name" value="IS30-like_HTH"/>
</dbReference>
<evidence type="ECO:0000259" key="1">
    <source>
        <dbReference type="Pfam" id="PF13936"/>
    </source>
</evidence>
<dbReference type="Pfam" id="PF13936">
    <property type="entry name" value="HTH_38"/>
    <property type="match status" value="1"/>
</dbReference>
<evidence type="ECO:0000313" key="3">
    <source>
        <dbReference type="Proteomes" id="UP000306509"/>
    </source>
</evidence>
<name>A0A4U8Q1S6_9FIRM</name>
<comment type="caution">
    <text evidence="2">The sequence shown here is derived from an EMBL/GenBank/DDBJ whole genome shotgun (WGS) entry which is preliminary data.</text>
</comment>
<accession>A0A4U8Q1S6</accession>
<reference evidence="2 3" key="1">
    <citation type="journal article" date="2019" name="Anaerobe">
        <title>Detection of Robinsoniella peoriensis in multiple bone samples of a trauma patient.</title>
        <authorList>
            <person name="Schrottner P."/>
            <person name="Hartwich K."/>
            <person name="Bunk B."/>
            <person name="Schober I."/>
            <person name="Helbig S."/>
            <person name="Rudolph W.W."/>
            <person name="Gunzer F."/>
        </authorList>
    </citation>
    <scope>NUCLEOTIDE SEQUENCE [LARGE SCALE GENOMIC DNA]</scope>
    <source>
        <strain evidence="2 3">DSM 106044</strain>
    </source>
</reference>
<dbReference type="OrthoDB" id="1632013at2"/>
<dbReference type="InterPro" id="IPR009057">
    <property type="entry name" value="Homeodomain-like_sf"/>
</dbReference>
<dbReference type="SUPFAM" id="SSF46689">
    <property type="entry name" value="Homeodomain-like"/>
    <property type="match status" value="1"/>
</dbReference>
<evidence type="ECO:0000313" key="2">
    <source>
        <dbReference type="EMBL" id="TLC98238.1"/>
    </source>
</evidence>
<dbReference type="AlphaFoldDB" id="A0A4U8Q1S6"/>
<keyword evidence="3" id="KW-1185">Reference proteome</keyword>
<dbReference type="EMBL" id="QGQD01000100">
    <property type="protein sequence ID" value="TLC98238.1"/>
    <property type="molecule type" value="Genomic_DNA"/>
</dbReference>
<sequence length="74" mass="8768">MKALCNEKKEEIRKLHEQGYTHRQIARAAKVSAGSVSYVLQRRTKEQNKACNIPQSLWDEWDILHERYGKKNKK</sequence>
<organism evidence="2 3">
    <name type="scientific">Robinsoniella peoriensis</name>
    <dbReference type="NCBI Taxonomy" id="180332"/>
    <lineage>
        <taxon>Bacteria</taxon>
        <taxon>Bacillati</taxon>
        <taxon>Bacillota</taxon>
        <taxon>Clostridia</taxon>
        <taxon>Lachnospirales</taxon>
        <taxon>Lachnospiraceae</taxon>
        <taxon>Robinsoniella</taxon>
    </lineage>
</organism>
<dbReference type="Gene3D" id="1.10.10.60">
    <property type="entry name" value="Homeodomain-like"/>
    <property type="match status" value="1"/>
</dbReference>
<dbReference type="STRING" id="180332.GCA_000797495_03619"/>
<gene>
    <name evidence="2" type="ORF">DSM106044_04939</name>
</gene>
<dbReference type="Proteomes" id="UP000306509">
    <property type="component" value="Unassembled WGS sequence"/>
</dbReference>
<dbReference type="RefSeq" id="WP_027293031.1">
    <property type="nucleotide sequence ID" value="NZ_CABMJZ010000045.1"/>
</dbReference>
<feature type="domain" description="Transposase IS30-like HTH" evidence="1">
    <location>
        <begin position="2"/>
        <end position="42"/>
    </location>
</feature>
<protein>
    <recommendedName>
        <fullName evidence="1">Transposase IS30-like HTH domain-containing protein</fullName>
    </recommendedName>
</protein>